<accession>A0A183BRH2</accession>
<dbReference type="Proteomes" id="UP000050741">
    <property type="component" value="Unassembled WGS sequence"/>
</dbReference>
<evidence type="ECO:0000313" key="2">
    <source>
        <dbReference type="Proteomes" id="UP000050741"/>
    </source>
</evidence>
<reference evidence="3" key="2">
    <citation type="submission" date="2016-06" db="UniProtKB">
        <authorList>
            <consortium name="WormBaseParasite"/>
        </authorList>
    </citation>
    <scope>IDENTIFICATION</scope>
</reference>
<evidence type="ECO:0000256" key="1">
    <source>
        <dbReference type="SAM" id="MobiDB-lite"/>
    </source>
</evidence>
<keyword evidence="2" id="KW-1185">Reference proteome</keyword>
<dbReference type="WBParaSite" id="GPLIN_000320800">
    <property type="protein sequence ID" value="GPLIN_000320800"/>
    <property type="gene ID" value="GPLIN_000320800"/>
</dbReference>
<feature type="region of interest" description="Disordered" evidence="1">
    <location>
        <begin position="21"/>
        <end position="40"/>
    </location>
</feature>
<feature type="compositionally biased region" description="Low complexity" evidence="1">
    <location>
        <begin position="21"/>
        <end position="35"/>
    </location>
</feature>
<reference evidence="2" key="1">
    <citation type="submission" date="2014-05" db="EMBL/GenBank/DDBJ databases">
        <title>The genome and life-stage specific transcriptomes of Globodera pallida elucidate key aspects of plant parasitism by a cyst nematode.</title>
        <authorList>
            <person name="Cotton J.A."/>
            <person name="Lilley C.J."/>
            <person name="Jones L.M."/>
            <person name="Kikuchi T."/>
            <person name="Reid A.J."/>
            <person name="Thorpe P."/>
            <person name="Tsai I.J."/>
            <person name="Beasley H."/>
            <person name="Blok V."/>
            <person name="Cock P.J.A."/>
            <person name="Van den Akker S.E."/>
            <person name="Holroyd N."/>
            <person name="Hunt M."/>
            <person name="Mantelin S."/>
            <person name="Naghra H."/>
            <person name="Pain A."/>
            <person name="Palomares-Rius J.E."/>
            <person name="Zarowiecki M."/>
            <person name="Berriman M."/>
            <person name="Jones J.T."/>
            <person name="Urwin P.E."/>
        </authorList>
    </citation>
    <scope>NUCLEOTIDE SEQUENCE [LARGE SCALE GENOMIC DNA]</scope>
    <source>
        <strain evidence="2">Lindley</strain>
    </source>
</reference>
<name>A0A183BRH2_GLOPA</name>
<dbReference type="AlphaFoldDB" id="A0A183BRH2"/>
<protein>
    <submittedName>
        <fullName evidence="3">Uncharacterized protein</fullName>
    </submittedName>
</protein>
<proteinExistence type="predicted"/>
<evidence type="ECO:0000313" key="3">
    <source>
        <dbReference type="WBParaSite" id="GPLIN_000320800"/>
    </source>
</evidence>
<sequence length="135" mass="15121">MVRNIERLNLLALCRCCVGGPKKSSKGKGTSSSTGFSYPPEATNALKRVEKARKKEQKKLQNHNLFTYGGLGFLGVQAAAATGRRIQFEIIHKSIGINPKVLEIFLKWNDGRGRASGDRILIKNIFGFFDRHHYM</sequence>
<organism evidence="2 3">
    <name type="scientific">Globodera pallida</name>
    <name type="common">Potato cyst nematode worm</name>
    <name type="synonym">Heterodera pallida</name>
    <dbReference type="NCBI Taxonomy" id="36090"/>
    <lineage>
        <taxon>Eukaryota</taxon>
        <taxon>Metazoa</taxon>
        <taxon>Ecdysozoa</taxon>
        <taxon>Nematoda</taxon>
        <taxon>Chromadorea</taxon>
        <taxon>Rhabditida</taxon>
        <taxon>Tylenchina</taxon>
        <taxon>Tylenchomorpha</taxon>
        <taxon>Tylenchoidea</taxon>
        <taxon>Heteroderidae</taxon>
        <taxon>Heteroderinae</taxon>
        <taxon>Globodera</taxon>
    </lineage>
</organism>